<dbReference type="InterPro" id="IPR009081">
    <property type="entry name" value="PP-bd_ACP"/>
</dbReference>
<dbReference type="RefSeq" id="WP_221046920.1">
    <property type="nucleotide sequence ID" value="NZ_AP019782.1"/>
</dbReference>
<proteinExistence type="predicted"/>
<sequence>MTKQEFMRQLEELVNAPPGLSEDTLLEGMRGWDSLKNMEFRMLVEDELGRALDGLKVDQARTVGDLVALVADMFEG</sequence>
<dbReference type="Proteomes" id="UP000824988">
    <property type="component" value="Chromosome"/>
</dbReference>
<name>A0A8D4VRM0_9GAMM</name>
<dbReference type="AlphaFoldDB" id="A0A8D4VRM0"/>
<evidence type="ECO:0000259" key="1">
    <source>
        <dbReference type="PROSITE" id="PS50075"/>
    </source>
</evidence>
<organism evidence="2 3">
    <name type="scientific">Methylogaea oryzae</name>
    <dbReference type="NCBI Taxonomy" id="1295382"/>
    <lineage>
        <taxon>Bacteria</taxon>
        <taxon>Pseudomonadati</taxon>
        <taxon>Pseudomonadota</taxon>
        <taxon>Gammaproteobacteria</taxon>
        <taxon>Methylococcales</taxon>
        <taxon>Methylococcaceae</taxon>
        <taxon>Methylogaea</taxon>
    </lineage>
</organism>
<reference evidence="2" key="1">
    <citation type="submission" date="2019-06" db="EMBL/GenBank/DDBJ databases">
        <title>Complete genome sequence of Methylogaea oryzae strain JCM16910.</title>
        <authorList>
            <person name="Asakawa S."/>
        </authorList>
    </citation>
    <scope>NUCLEOTIDE SEQUENCE</scope>
    <source>
        <strain evidence="2">E10</strain>
    </source>
</reference>
<feature type="domain" description="Carrier" evidence="1">
    <location>
        <begin position="1"/>
        <end position="74"/>
    </location>
</feature>
<dbReference type="EMBL" id="AP019782">
    <property type="protein sequence ID" value="BBL71322.1"/>
    <property type="molecule type" value="Genomic_DNA"/>
</dbReference>
<dbReference type="KEGG" id="moz:MoryE10_19280"/>
<evidence type="ECO:0000313" key="3">
    <source>
        <dbReference type="Proteomes" id="UP000824988"/>
    </source>
</evidence>
<dbReference type="Pfam" id="PF00550">
    <property type="entry name" value="PP-binding"/>
    <property type="match status" value="1"/>
</dbReference>
<protein>
    <recommendedName>
        <fullName evidence="1">Carrier domain-containing protein</fullName>
    </recommendedName>
</protein>
<evidence type="ECO:0000313" key="2">
    <source>
        <dbReference type="EMBL" id="BBL71322.1"/>
    </source>
</evidence>
<gene>
    <name evidence="2" type="ORF">MoryE10_19280</name>
</gene>
<dbReference type="PROSITE" id="PS50075">
    <property type="entry name" value="CARRIER"/>
    <property type="match status" value="1"/>
</dbReference>
<keyword evidence="3" id="KW-1185">Reference proteome</keyword>
<accession>A0A8D4VRM0</accession>